<gene>
    <name evidence="3" type="ORF">K1718_08015</name>
</gene>
<keyword evidence="2" id="KW-0732">Signal</keyword>
<dbReference type="InterPro" id="IPR006311">
    <property type="entry name" value="TAT_signal"/>
</dbReference>
<dbReference type="Proteomes" id="UP001209803">
    <property type="component" value="Chromosome"/>
</dbReference>
<dbReference type="PANTHER" id="PTHR42928">
    <property type="entry name" value="TRICARBOXYLATE-BINDING PROTEIN"/>
    <property type="match status" value="1"/>
</dbReference>
<feature type="signal peptide" evidence="2">
    <location>
        <begin position="1"/>
        <end position="25"/>
    </location>
</feature>
<dbReference type="SUPFAM" id="SSF53850">
    <property type="entry name" value="Periplasmic binding protein-like II"/>
    <property type="match status" value="1"/>
</dbReference>
<dbReference type="Gene3D" id="3.40.190.150">
    <property type="entry name" value="Bordetella uptake gene, domain 1"/>
    <property type="match status" value="1"/>
</dbReference>
<dbReference type="PROSITE" id="PS51318">
    <property type="entry name" value="TAT"/>
    <property type="match status" value="1"/>
</dbReference>
<sequence length="328" mass="34965">MSLFKSTRRTILGLAVAAAATPGWLALGTSEAAAEFPTKPIKVYVGFKPGGRTDTIARKISQYINDNELLAQPMVIVNKPGAASANAAREVLSADQDGHTIMHWSHGMLISNALGVNEIHPEDFTSLGFSGGGSPVWAVRSDSEIKSLNDLVTKLKAEPESLVEAVGIGTVPHLIGAWLADSAGFKTRLIGAPGGADRLARLIGGNADIALFSAQEYKKFQPNGVNAVVFFGAERLANLPDVPTAKELGYDVVWANPAWWLGPKDMDPEAAEKLSAAIKTAIESDEMKAWFSENSLDPYWTAGPEATEQSLAVLTTLKKVAEDNNIKK</sequence>
<keyword evidence="4" id="KW-1185">Reference proteome</keyword>
<organism evidence="3 4">
    <name type="scientific">Roseibium porphyridii</name>
    <dbReference type="NCBI Taxonomy" id="2866279"/>
    <lineage>
        <taxon>Bacteria</taxon>
        <taxon>Pseudomonadati</taxon>
        <taxon>Pseudomonadota</taxon>
        <taxon>Alphaproteobacteria</taxon>
        <taxon>Hyphomicrobiales</taxon>
        <taxon>Stappiaceae</taxon>
        <taxon>Roseibium</taxon>
    </lineage>
</organism>
<dbReference type="RefSeq" id="WP_265683609.1">
    <property type="nucleotide sequence ID" value="NZ_CP120863.1"/>
</dbReference>
<protein>
    <submittedName>
        <fullName evidence="3">Tripartite tricarboxylate transporter substrate binding protein</fullName>
    </submittedName>
</protein>
<dbReference type="InterPro" id="IPR005064">
    <property type="entry name" value="BUG"/>
</dbReference>
<feature type="chain" id="PRO_5045701585" evidence="2">
    <location>
        <begin position="26"/>
        <end position="328"/>
    </location>
</feature>
<accession>A0ABY8F7D4</accession>
<dbReference type="PANTHER" id="PTHR42928:SF5">
    <property type="entry name" value="BLR1237 PROTEIN"/>
    <property type="match status" value="1"/>
</dbReference>
<proteinExistence type="inferred from homology"/>
<dbReference type="Gene3D" id="3.40.190.10">
    <property type="entry name" value="Periplasmic binding protein-like II"/>
    <property type="match status" value="1"/>
</dbReference>
<reference evidence="3 4" key="1">
    <citation type="submission" date="2023-03" db="EMBL/GenBank/DDBJ databases">
        <title>Roseibium porphyridii sp. nov. and Roseibium rhodosorbium sp. nov. isolated from marine algae, Porphyridium cruentum and Rhodosorus marinus, respectively.</title>
        <authorList>
            <person name="Lee M.W."/>
            <person name="Choi B.J."/>
            <person name="Lee J.K."/>
            <person name="Choi D.G."/>
            <person name="Baek J.H."/>
            <person name="Bayburt H."/>
            <person name="Kim J.M."/>
            <person name="Han D.M."/>
            <person name="Kim K.H."/>
            <person name="Jeon C.O."/>
        </authorList>
    </citation>
    <scope>NUCLEOTIDE SEQUENCE [LARGE SCALE GENOMIC DNA]</scope>
    <source>
        <strain evidence="3 4">KMA01</strain>
    </source>
</reference>
<dbReference type="InterPro" id="IPR042100">
    <property type="entry name" value="Bug_dom1"/>
</dbReference>
<evidence type="ECO:0000313" key="4">
    <source>
        <dbReference type="Proteomes" id="UP001209803"/>
    </source>
</evidence>
<evidence type="ECO:0000256" key="2">
    <source>
        <dbReference type="SAM" id="SignalP"/>
    </source>
</evidence>
<dbReference type="PIRSF" id="PIRSF017082">
    <property type="entry name" value="YflP"/>
    <property type="match status" value="1"/>
</dbReference>
<dbReference type="CDD" id="cd07012">
    <property type="entry name" value="PBP2_Bug_TTT"/>
    <property type="match status" value="1"/>
</dbReference>
<name>A0ABY8F7D4_9HYPH</name>
<evidence type="ECO:0000313" key="3">
    <source>
        <dbReference type="EMBL" id="WFE91289.1"/>
    </source>
</evidence>
<dbReference type="EMBL" id="CP120863">
    <property type="protein sequence ID" value="WFE91289.1"/>
    <property type="molecule type" value="Genomic_DNA"/>
</dbReference>
<evidence type="ECO:0000256" key="1">
    <source>
        <dbReference type="ARBA" id="ARBA00006987"/>
    </source>
</evidence>
<dbReference type="Pfam" id="PF03401">
    <property type="entry name" value="TctC"/>
    <property type="match status" value="1"/>
</dbReference>
<comment type="similarity">
    <text evidence="1">Belongs to the UPF0065 (bug) family.</text>
</comment>